<feature type="transmembrane region" description="Helical" evidence="1">
    <location>
        <begin position="46"/>
        <end position="63"/>
    </location>
</feature>
<dbReference type="AlphaFoldDB" id="A0A382PIP4"/>
<gene>
    <name evidence="2" type="ORF">METZ01_LOCUS324665</name>
</gene>
<reference evidence="2" key="1">
    <citation type="submission" date="2018-05" db="EMBL/GenBank/DDBJ databases">
        <authorList>
            <person name="Lanie J.A."/>
            <person name="Ng W.-L."/>
            <person name="Kazmierczak K.M."/>
            <person name="Andrzejewski T.M."/>
            <person name="Davidsen T.M."/>
            <person name="Wayne K.J."/>
            <person name="Tettelin H."/>
            <person name="Glass J.I."/>
            <person name="Rusch D."/>
            <person name="Podicherti R."/>
            <person name="Tsui H.-C.T."/>
            <person name="Winkler M.E."/>
        </authorList>
    </citation>
    <scope>NUCLEOTIDE SEQUENCE</scope>
</reference>
<dbReference type="EMBL" id="UINC01106858">
    <property type="protein sequence ID" value="SVC71811.1"/>
    <property type="molecule type" value="Genomic_DNA"/>
</dbReference>
<keyword evidence="1" id="KW-1133">Transmembrane helix</keyword>
<accession>A0A382PIP4</accession>
<protein>
    <submittedName>
        <fullName evidence="2">Uncharacterized protein</fullName>
    </submittedName>
</protein>
<keyword evidence="1" id="KW-0472">Membrane</keyword>
<proteinExistence type="predicted"/>
<evidence type="ECO:0000256" key="1">
    <source>
        <dbReference type="SAM" id="Phobius"/>
    </source>
</evidence>
<feature type="non-terminal residue" evidence="2">
    <location>
        <position position="101"/>
    </location>
</feature>
<feature type="transmembrane region" description="Helical" evidence="1">
    <location>
        <begin position="15"/>
        <end position="34"/>
    </location>
</feature>
<organism evidence="2">
    <name type="scientific">marine metagenome</name>
    <dbReference type="NCBI Taxonomy" id="408172"/>
    <lineage>
        <taxon>unclassified sequences</taxon>
        <taxon>metagenomes</taxon>
        <taxon>ecological metagenomes</taxon>
    </lineage>
</organism>
<keyword evidence="1" id="KW-0812">Transmembrane</keyword>
<sequence length="101" mass="11905">MMSFLVIKSTRCFRLFYPSYTITAFHVIFFDVLSSMKKQIRHAIEVAIAFTPWLISMYFFYWLDSEIWTSETAHRGKMSVAILAIGMGLSFLIQSRFTERK</sequence>
<evidence type="ECO:0000313" key="2">
    <source>
        <dbReference type="EMBL" id="SVC71811.1"/>
    </source>
</evidence>
<feature type="transmembrane region" description="Helical" evidence="1">
    <location>
        <begin position="75"/>
        <end position="93"/>
    </location>
</feature>
<name>A0A382PIP4_9ZZZZ</name>